<protein>
    <submittedName>
        <fullName evidence="2">Uncharacterized protein</fullName>
    </submittedName>
</protein>
<gene>
    <name evidence="2" type="ORF">DBRI00130_LOCUS22818</name>
</gene>
<feature type="chain" id="PRO_5030538082" evidence="1">
    <location>
        <begin position="22"/>
        <end position="236"/>
    </location>
</feature>
<dbReference type="AlphaFoldDB" id="A0A7S4VD31"/>
<evidence type="ECO:0000256" key="1">
    <source>
        <dbReference type="SAM" id="SignalP"/>
    </source>
</evidence>
<sequence>MTVTSQLTVSILLWIPCMIHSLSFTTTQPMRKYWNHATNTNIIRKVDTAMQKTALYQSTTTIPDMSITTADNDDDDDTDEILSPISMNLSQLTDMMGGKGRALAAWDCYRAGIDPLLYFDTSIPDSVLDESVFTAKSLQNENDDTTASTTTTRTDMAKSLPPKRFTQGLGDVALKQLKSISYENGGIEDKIAKLTHIDTSSDGTTKLLIQMVSDGLEVETVIIPWEERGRSTLCLS</sequence>
<feature type="signal peptide" evidence="1">
    <location>
        <begin position="1"/>
        <end position="21"/>
    </location>
</feature>
<proteinExistence type="predicted"/>
<reference evidence="2" key="1">
    <citation type="submission" date="2021-01" db="EMBL/GenBank/DDBJ databases">
        <authorList>
            <person name="Corre E."/>
            <person name="Pelletier E."/>
            <person name="Niang G."/>
            <person name="Scheremetjew M."/>
            <person name="Finn R."/>
            <person name="Kale V."/>
            <person name="Holt S."/>
            <person name="Cochrane G."/>
            <person name="Meng A."/>
            <person name="Brown T."/>
            <person name="Cohen L."/>
        </authorList>
    </citation>
    <scope>NUCLEOTIDE SEQUENCE</scope>
    <source>
        <strain evidence="2">GSO104</strain>
    </source>
</reference>
<accession>A0A7S4VD31</accession>
<keyword evidence="1" id="KW-0732">Signal</keyword>
<evidence type="ECO:0000313" key="2">
    <source>
        <dbReference type="EMBL" id="CAE4622268.1"/>
    </source>
</evidence>
<name>A0A7S4VD31_9STRA</name>
<organism evidence="2">
    <name type="scientific">Ditylum brightwellii</name>
    <dbReference type="NCBI Taxonomy" id="49249"/>
    <lineage>
        <taxon>Eukaryota</taxon>
        <taxon>Sar</taxon>
        <taxon>Stramenopiles</taxon>
        <taxon>Ochrophyta</taxon>
        <taxon>Bacillariophyta</taxon>
        <taxon>Mediophyceae</taxon>
        <taxon>Lithodesmiophycidae</taxon>
        <taxon>Lithodesmiales</taxon>
        <taxon>Lithodesmiaceae</taxon>
        <taxon>Ditylum</taxon>
    </lineage>
</organism>
<dbReference type="EMBL" id="HBNS01029032">
    <property type="protein sequence ID" value="CAE4622268.1"/>
    <property type="molecule type" value="Transcribed_RNA"/>
</dbReference>